<reference evidence="1 2" key="1">
    <citation type="submission" date="2020-08" db="EMBL/GenBank/DDBJ databases">
        <title>Genomic Encyclopedia of Type Strains, Phase IV (KMG-IV): sequencing the most valuable type-strain genomes for metagenomic binning, comparative biology and taxonomic classification.</title>
        <authorList>
            <person name="Goeker M."/>
        </authorList>
    </citation>
    <scope>NUCLEOTIDE SEQUENCE [LARGE SCALE GENOMIC DNA]</scope>
    <source>
        <strain evidence="1 2">DSM 44197</strain>
    </source>
</reference>
<dbReference type="AlphaFoldDB" id="A0A7W3LZB8"/>
<gene>
    <name evidence="1" type="ORF">HNR61_008814</name>
</gene>
<dbReference type="Proteomes" id="UP000572680">
    <property type="component" value="Unassembled WGS sequence"/>
</dbReference>
<comment type="caution">
    <text evidence="1">The sequence shown here is derived from an EMBL/GenBank/DDBJ whole genome shotgun (WGS) entry which is preliminary data.</text>
</comment>
<name>A0A7W3LZB8_ACTNM</name>
<proteinExistence type="predicted"/>
<keyword evidence="2" id="KW-1185">Reference proteome</keyword>
<accession>A0A7W3LZB8</accession>
<dbReference type="EMBL" id="JACJIA010000020">
    <property type="protein sequence ID" value="MBA8957123.1"/>
    <property type="molecule type" value="Genomic_DNA"/>
</dbReference>
<organism evidence="1 2">
    <name type="scientific">Actinomadura namibiensis</name>
    <dbReference type="NCBI Taxonomy" id="182080"/>
    <lineage>
        <taxon>Bacteria</taxon>
        <taxon>Bacillati</taxon>
        <taxon>Actinomycetota</taxon>
        <taxon>Actinomycetes</taxon>
        <taxon>Streptosporangiales</taxon>
        <taxon>Thermomonosporaceae</taxon>
        <taxon>Actinomadura</taxon>
    </lineage>
</organism>
<evidence type="ECO:0000313" key="2">
    <source>
        <dbReference type="Proteomes" id="UP000572680"/>
    </source>
</evidence>
<sequence length="29" mass="3130">MPLAEAFRIVRHAVARGSPPPDAAWAADR</sequence>
<evidence type="ECO:0000313" key="1">
    <source>
        <dbReference type="EMBL" id="MBA8957123.1"/>
    </source>
</evidence>
<protein>
    <submittedName>
        <fullName evidence="1">Uncharacterized protein</fullName>
    </submittedName>
</protein>